<dbReference type="AlphaFoldDB" id="A0A7W8NEL3"/>
<feature type="domain" description="LysM" evidence="2">
    <location>
        <begin position="21"/>
        <end position="65"/>
    </location>
</feature>
<dbReference type="Pfam" id="PF01476">
    <property type="entry name" value="LysM"/>
    <property type="match status" value="1"/>
</dbReference>
<name>A0A7W8NEL3_9DEIO</name>
<dbReference type="PANTHER" id="PTHR21666">
    <property type="entry name" value="PEPTIDASE-RELATED"/>
    <property type="match status" value="1"/>
</dbReference>
<feature type="chain" id="PRO_5030659888" evidence="1">
    <location>
        <begin position="21"/>
        <end position="202"/>
    </location>
</feature>
<dbReference type="InterPro" id="IPR016047">
    <property type="entry name" value="M23ase_b-sheet_dom"/>
</dbReference>
<dbReference type="InterPro" id="IPR050570">
    <property type="entry name" value="Cell_wall_metabolism_enzyme"/>
</dbReference>
<organism evidence="3 4">
    <name type="scientific">Deinococcus humi</name>
    <dbReference type="NCBI Taxonomy" id="662880"/>
    <lineage>
        <taxon>Bacteria</taxon>
        <taxon>Thermotogati</taxon>
        <taxon>Deinococcota</taxon>
        <taxon>Deinococci</taxon>
        <taxon>Deinococcales</taxon>
        <taxon>Deinococcaceae</taxon>
        <taxon>Deinococcus</taxon>
    </lineage>
</organism>
<dbReference type="InterPro" id="IPR011055">
    <property type="entry name" value="Dup_hybrid_motif"/>
</dbReference>
<dbReference type="SMART" id="SM00257">
    <property type="entry name" value="LysM"/>
    <property type="match status" value="1"/>
</dbReference>
<keyword evidence="4" id="KW-1185">Reference proteome</keyword>
<dbReference type="CDD" id="cd00118">
    <property type="entry name" value="LysM"/>
    <property type="match status" value="1"/>
</dbReference>
<dbReference type="InterPro" id="IPR036779">
    <property type="entry name" value="LysM_dom_sf"/>
</dbReference>
<sequence length="202" mass="21150">MRRWSILMLVALALPGGSEAATVQVRSGDTLSVLALRHKTSVSALLNANPGIRPRELRIGQVLQLPSPPIRSRGGITVRSASTGGPAALPLQGRLTTPFSAAHGGLDLAAPRGTPIRSVMAGTVREAAFDVRNGWGWTVVIDHGGGYTTRYSHNSVNLVTPGQRVSAGQTIARVGSTGNSTGPHVDFRLAQAGRPVNPELLF</sequence>
<proteinExistence type="predicted"/>
<comment type="caution">
    <text evidence="3">The sequence shown here is derived from an EMBL/GenBank/DDBJ whole genome shotgun (WGS) entry which is preliminary data.</text>
</comment>
<dbReference type="Gene3D" id="3.10.350.10">
    <property type="entry name" value="LysM domain"/>
    <property type="match status" value="1"/>
</dbReference>
<dbReference type="PROSITE" id="PS51782">
    <property type="entry name" value="LYSM"/>
    <property type="match status" value="1"/>
</dbReference>
<dbReference type="SUPFAM" id="SSF51261">
    <property type="entry name" value="Duplicated hybrid motif"/>
    <property type="match status" value="1"/>
</dbReference>
<dbReference type="Proteomes" id="UP000552709">
    <property type="component" value="Unassembled WGS sequence"/>
</dbReference>
<dbReference type="Pfam" id="PF01551">
    <property type="entry name" value="Peptidase_M23"/>
    <property type="match status" value="1"/>
</dbReference>
<evidence type="ECO:0000256" key="1">
    <source>
        <dbReference type="SAM" id="SignalP"/>
    </source>
</evidence>
<dbReference type="RefSeq" id="WP_184134882.1">
    <property type="nucleotide sequence ID" value="NZ_JACHFL010000010.1"/>
</dbReference>
<evidence type="ECO:0000313" key="4">
    <source>
        <dbReference type="Proteomes" id="UP000552709"/>
    </source>
</evidence>
<keyword evidence="1" id="KW-0732">Signal</keyword>
<dbReference type="PANTHER" id="PTHR21666:SF270">
    <property type="entry name" value="MUREIN HYDROLASE ACTIVATOR ENVC"/>
    <property type="match status" value="1"/>
</dbReference>
<reference evidence="3 4" key="1">
    <citation type="submission" date="2020-08" db="EMBL/GenBank/DDBJ databases">
        <title>Genomic Encyclopedia of Type Strains, Phase IV (KMG-IV): sequencing the most valuable type-strain genomes for metagenomic binning, comparative biology and taxonomic classification.</title>
        <authorList>
            <person name="Goeker M."/>
        </authorList>
    </citation>
    <scope>NUCLEOTIDE SEQUENCE [LARGE SCALE GENOMIC DNA]</scope>
    <source>
        <strain evidence="3 4">DSM 27939</strain>
    </source>
</reference>
<dbReference type="GO" id="GO:0004222">
    <property type="term" value="F:metalloendopeptidase activity"/>
    <property type="evidence" value="ECO:0007669"/>
    <property type="project" value="TreeGrafter"/>
</dbReference>
<gene>
    <name evidence="3" type="ORF">HNQ08_003581</name>
</gene>
<dbReference type="Gene3D" id="2.70.70.10">
    <property type="entry name" value="Glucose Permease (Domain IIA)"/>
    <property type="match status" value="1"/>
</dbReference>
<accession>A0A7W8NEL3</accession>
<evidence type="ECO:0000313" key="3">
    <source>
        <dbReference type="EMBL" id="MBB5364469.1"/>
    </source>
</evidence>
<keyword evidence="3" id="KW-0378">Hydrolase</keyword>
<protein>
    <submittedName>
        <fullName evidence="3">Murein DD-endopeptidase MepM/ murein hydrolase activator NlpD</fullName>
    </submittedName>
</protein>
<dbReference type="SUPFAM" id="SSF54106">
    <property type="entry name" value="LysM domain"/>
    <property type="match status" value="1"/>
</dbReference>
<dbReference type="InterPro" id="IPR018392">
    <property type="entry name" value="LysM"/>
</dbReference>
<dbReference type="CDD" id="cd12797">
    <property type="entry name" value="M23_peptidase"/>
    <property type="match status" value="1"/>
</dbReference>
<feature type="signal peptide" evidence="1">
    <location>
        <begin position="1"/>
        <end position="20"/>
    </location>
</feature>
<dbReference type="EMBL" id="JACHFL010000010">
    <property type="protein sequence ID" value="MBB5364469.1"/>
    <property type="molecule type" value="Genomic_DNA"/>
</dbReference>
<evidence type="ECO:0000259" key="2">
    <source>
        <dbReference type="PROSITE" id="PS51782"/>
    </source>
</evidence>